<comment type="caution">
    <text evidence="2">The sequence shown here is derived from an EMBL/GenBank/DDBJ whole genome shotgun (WGS) entry which is preliminary data.</text>
</comment>
<sequence length="94" mass="10524">MHVNMGPQAACPRFLPLLVPSSLSLLIGCHPPISQTDNKEKDTYRMHASRIHSTYIFCNPCVPTASRLLFEQACRRCSSTIFPPSIPTAWMKHA</sequence>
<name>A0A9P4S1G4_9PEZI</name>
<reference evidence="2" key="1">
    <citation type="journal article" date="2020" name="Stud. Mycol.">
        <title>101 Dothideomycetes genomes: a test case for predicting lifestyles and emergence of pathogens.</title>
        <authorList>
            <person name="Haridas S."/>
            <person name="Albert R."/>
            <person name="Binder M."/>
            <person name="Bloem J."/>
            <person name="Labutti K."/>
            <person name="Salamov A."/>
            <person name="Andreopoulos B."/>
            <person name="Baker S."/>
            <person name="Barry K."/>
            <person name="Bills G."/>
            <person name="Bluhm B."/>
            <person name="Cannon C."/>
            <person name="Castanera R."/>
            <person name="Culley D."/>
            <person name="Daum C."/>
            <person name="Ezra D."/>
            <person name="Gonzalez J."/>
            <person name="Henrissat B."/>
            <person name="Kuo A."/>
            <person name="Liang C."/>
            <person name="Lipzen A."/>
            <person name="Lutzoni F."/>
            <person name="Magnuson J."/>
            <person name="Mondo S."/>
            <person name="Nolan M."/>
            <person name="Ohm R."/>
            <person name="Pangilinan J."/>
            <person name="Park H.-J."/>
            <person name="Ramirez L."/>
            <person name="Alfaro M."/>
            <person name="Sun H."/>
            <person name="Tritt A."/>
            <person name="Yoshinaga Y."/>
            <person name="Zwiers L.-H."/>
            <person name="Turgeon B."/>
            <person name="Goodwin S."/>
            <person name="Spatafora J."/>
            <person name="Crous P."/>
            <person name="Grigoriev I."/>
        </authorList>
    </citation>
    <scope>NUCLEOTIDE SEQUENCE</scope>
    <source>
        <strain evidence="2">CBS 101060</strain>
    </source>
</reference>
<protein>
    <recommendedName>
        <fullName evidence="4">Secreted protein</fullName>
    </recommendedName>
</protein>
<gene>
    <name evidence="2" type="ORF">M501DRAFT_596058</name>
</gene>
<keyword evidence="3" id="KW-1185">Reference proteome</keyword>
<evidence type="ECO:0000313" key="2">
    <source>
        <dbReference type="EMBL" id="KAF2834399.1"/>
    </source>
</evidence>
<organism evidence="2 3">
    <name type="scientific">Patellaria atrata CBS 101060</name>
    <dbReference type="NCBI Taxonomy" id="1346257"/>
    <lineage>
        <taxon>Eukaryota</taxon>
        <taxon>Fungi</taxon>
        <taxon>Dikarya</taxon>
        <taxon>Ascomycota</taxon>
        <taxon>Pezizomycotina</taxon>
        <taxon>Dothideomycetes</taxon>
        <taxon>Dothideomycetes incertae sedis</taxon>
        <taxon>Patellariales</taxon>
        <taxon>Patellariaceae</taxon>
        <taxon>Patellaria</taxon>
    </lineage>
</organism>
<feature type="signal peptide" evidence="1">
    <location>
        <begin position="1"/>
        <end position="24"/>
    </location>
</feature>
<proteinExistence type="predicted"/>
<feature type="chain" id="PRO_5040492221" description="Secreted protein" evidence="1">
    <location>
        <begin position="25"/>
        <end position="94"/>
    </location>
</feature>
<dbReference type="AlphaFoldDB" id="A0A9P4S1G4"/>
<evidence type="ECO:0000256" key="1">
    <source>
        <dbReference type="SAM" id="SignalP"/>
    </source>
</evidence>
<dbReference type="EMBL" id="MU006120">
    <property type="protein sequence ID" value="KAF2834399.1"/>
    <property type="molecule type" value="Genomic_DNA"/>
</dbReference>
<evidence type="ECO:0008006" key="4">
    <source>
        <dbReference type="Google" id="ProtNLM"/>
    </source>
</evidence>
<dbReference type="Proteomes" id="UP000799429">
    <property type="component" value="Unassembled WGS sequence"/>
</dbReference>
<accession>A0A9P4S1G4</accession>
<evidence type="ECO:0000313" key="3">
    <source>
        <dbReference type="Proteomes" id="UP000799429"/>
    </source>
</evidence>
<keyword evidence="1" id="KW-0732">Signal</keyword>